<dbReference type="SUPFAM" id="SSF54211">
    <property type="entry name" value="Ribosomal protein S5 domain 2-like"/>
    <property type="match status" value="1"/>
</dbReference>
<dbReference type="Pfam" id="PF00288">
    <property type="entry name" value="GHMP_kinases_N"/>
    <property type="match status" value="1"/>
</dbReference>
<dbReference type="PANTHER" id="PTHR43527">
    <property type="entry name" value="4-DIPHOSPHOCYTIDYL-2-C-METHYL-D-ERYTHRITOL KINASE, CHLOROPLASTIC"/>
    <property type="match status" value="1"/>
</dbReference>
<gene>
    <name evidence="6" type="ORF">UFOPK2214_01493</name>
</gene>
<keyword evidence="1" id="KW-0808">Transferase</keyword>
<dbReference type="PANTHER" id="PTHR43527:SF2">
    <property type="entry name" value="4-DIPHOSPHOCYTIDYL-2-C-METHYL-D-ERYTHRITOL KINASE, CHLOROPLASTIC"/>
    <property type="match status" value="1"/>
</dbReference>
<evidence type="ECO:0000256" key="2">
    <source>
        <dbReference type="ARBA" id="ARBA00022741"/>
    </source>
</evidence>
<organism evidence="6">
    <name type="scientific">freshwater metagenome</name>
    <dbReference type="NCBI Taxonomy" id="449393"/>
    <lineage>
        <taxon>unclassified sequences</taxon>
        <taxon>metagenomes</taxon>
        <taxon>ecological metagenomes</taxon>
    </lineage>
</organism>
<dbReference type="GO" id="GO:0050515">
    <property type="term" value="F:4-(cytidine 5'-diphospho)-2-C-methyl-D-erythritol kinase activity"/>
    <property type="evidence" value="ECO:0007669"/>
    <property type="project" value="InterPro"/>
</dbReference>
<evidence type="ECO:0000313" key="6">
    <source>
        <dbReference type="EMBL" id="CAB4665269.1"/>
    </source>
</evidence>
<sequence length="248" mass="25717">MIQLEAPAKLTLTLSVTGVRPDGYHLIDAEMVALDIADIVTITDASSTQISLDGPFAVGIPTDESNLVHKALALAGRTAHVHITKNIPHGGGLGGGSTDAAAILRLANFTDTTAAARVGADIAFSLTGGRARVSGIGEIIEPLPFEPRDITLLIPPVHVSTPLVYSTWDDMGGPRGDNGNDLEPAALAAVPELAVWRQRIADSLGFAPFLAGSGATWFVNGHVSLSSEGLDGLRVVHTTTRPDAGRVV</sequence>
<dbReference type="GO" id="GO:0016114">
    <property type="term" value="P:terpenoid biosynthetic process"/>
    <property type="evidence" value="ECO:0007669"/>
    <property type="project" value="InterPro"/>
</dbReference>
<evidence type="ECO:0000259" key="5">
    <source>
        <dbReference type="Pfam" id="PF00288"/>
    </source>
</evidence>
<dbReference type="InterPro" id="IPR004424">
    <property type="entry name" value="IspE"/>
</dbReference>
<dbReference type="InterPro" id="IPR020568">
    <property type="entry name" value="Ribosomal_Su5_D2-typ_SF"/>
</dbReference>
<dbReference type="Gene3D" id="3.30.70.890">
    <property type="entry name" value="GHMP kinase, C-terminal domain"/>
    <property type="match status" value="1"/>
</dbReference>
<proteinExistence type="inferred from homology"/>
<dbReference type="HAMAP" id="MF_00061">
    <property type="entry name" value="IspE"/>
    <property type="match status" value="1"/>
</dbReference>
<evidence type="ECO:0000256" key="3">
    <source>
        <dbReference type="ARBA" id="ARBA00022777"/>
    </source>
</evidence>
<accession>A0A6J6LWI9</accession>
<name>A0A6J6LWI9_9ZZZZ</name>
<dbReference type="EMBL" id="CAEZWJ010000085">
    <property type="protein sequence ID" value="CAB4665269.1"/>
    <property type="molecule type" value="Genomic_DNA"/>
</dbReference>
<keyword evidence="4" id="KW-0067">ATP-binding</keyword>
<dbReference type="PIRSF" id="PIRSF010376">
    <property type="entry name" value="IspE"/>
    <property type="match status" value="1"/>
</dbReference>
<dbReference type="Gene3D" id="3.30.230.10">
    <property type="match status" value="1"/>
</dbReference>
<reference evidence="6" key="1">
    <citation type="submission" date="2020-05" db="EMBL/GenBank/DDBJ databases">
        <authorList>
            <person name="Chiriac C."/>
            <person name="Salcher M."/>
            <person name="Ghai R."/>
            <person name="Kavagutti S V."/>
        </authorList>
    </citation>
    <scope>NUCLEOTIDE SEQUENCE</scope>
</reference>
<dbReference type="InterPro" id="IPR014721">
    <property type="entry name" value="Ribsml_uS5_D2-typ_fold_subgr"/>
</dbReference>
<keyword evidence="2" id="KW-0547">Nucleotide-binding</keyword>
<evidence type="ECO:0000256" key="4">
    <source>
        <dbReference type="ARBA" id="ARBA00022840"/>
    </source>
</evidence>
<feature type="domain" description="GHMP kinase N-terminal" evidence="5">
    <location>
        <begin position="67"/>
        <end position="108"/>
    </location>
</feature>
<dbReference type="AlphaFoldDB" id="A0A6J6LWI9"/>
<evidence type="ECO:0000256" key="1">
    <source>
        <dbReference type="ARBA" id="ARBA00022679"/>
    </source>
</evidence>
<dbReference type="GO" id="GO:0005524">
    <property type="term" value="F:ATP binding"/>
    <property type="evidence" value="ECO:0007669"/>
    <property type="project" value="UniProtKB-KW"/>
</dbReference>
<dbReference type="InterPro" id="IPR036554">
    <property type="entry name" value="GHMP_kinase_C_sf"/>
</dbReference>
<protein>
    <submittedName>
        <fullName evidence="6">Unannotated protein</fullName>
    </submittedName>
</protein>
<keyword evidence="3" id="KW-0418">Kinase</keyword>
<dbReference type="SUPFAM" id="SSF55060">
    <property type="entry name" value="GHMP Kinase, C-terminal domain"/>
    <property type="match status" value="1"/>
</dbReference>
<dbReference type="InterPro" id="IPR006204">
    <property type="entry name" value="GHMP_kinase_N_dom"/>
</dbReference>